<comment type="subcellular location">
    <subcellularLocation>
        <location evidence="2">Membrane</location>
        <topology evidence="2">Single-pass membrane protein</topology>
    </subcellularLocation>
</comment>
<evidence type="ECO:0000256" key="3">
    <source>
        <dbReference type="ARBA" id="ARBA00010617"/>
    </source>
</evidence>
<dbReference type="CDD" id="cd11064">
    <property type="entry name" value="CYP86A"/>
    <property type="match status" value="1"/>
</dbReference>
<evidence type="ECO:0000313" key="16">
    <source>
        <dbReference type="Proteomes" id="UP001627284"/>
    </source>
</evidence>
<evidence type="ECO:0000256" key="12">
    <source>
        <dbReference type="PIRSR" id="PIRSR602401-1"/>
    </source>
</evidence>
<comment type="caution">
    <text evidence="15">The sequence shown here is derived from an EMBL/GenBank/DDBJ whole genome shotgun (WGS) entry which is preliminary data.</text>
</comment>
<keyword evidence="6 12" id="KW-0479">Metal-binding</keyword>
<dbReference type="EMBL" id="JBJKTR010000002">
    <property type="protein sequence ID" value="KAL3375892.1"/>
    <property type="molecule type" value="Genomic_DNA"/>
</dbReference>
<dbReference type="SUPFAM" id="SSF48264">
    <property type="entry name" value="Cytochrome P450"/>
    <property type="match status" value="1"/>
</dbReference>
<dbReference type="InterPro" id="IPR001128">
    <property type="entry name" value="Cyt_P450"/>
</dbReference>
<keyword evidence="10 13" id="KW-0503">Monooxygenase</keyword>
<evidence type="ECO:0000256" key="5">
    <source>
        <dbReference type="ARBA" id="ARBA00022692"/>
    </source>
</evidence>
<sequence>MNTFTSINMTSSSSSSSFEHLSLFLLPEIQIMEIFLALVVFIAIHSLRQAKKQGLPNWPLVGMLPSLILGLRKDMYEWISDVLCRMNGTFTFRGPWFTNLNCVVTSDPRNLEYLLKTNFSNFPKGDYFRSTVRDLLGDGIFNADYDNWHKQRKPASIEFHSAKFRNMTTDSLLELVHSRLLPVLEDSIKQSNPIDLQDVLLRLTFDNVCMIAFGVDPGCLHPHLPQIPFAKAFELATEATVLRFVTPTLVWKTMRCLGLGTEKTLKHSLKKVDEFADEVIRTRKKEISIADSKQRSDLLTVFMGLRDEEGKPFSDKFLRDICVNFILAGRDTSSVALSWFFWLLDRNPEVEQRILAEICKILNEREDAINESPLIFKPAEIKKMDYLQAALSEALRLYPSVPVDHKEVVEDDVFPDGTVLKKGTKVVYAIYTMGRMEGIWGKDCREYRPERWLRDGRYMSEPAYRFTAFNGGPRLCLGKDFAYYQMKFTAASILYRYHVKVVEGHPVMPKMALTMYLKYGLQVKLSRRDQSQLPLNNKYFM</sequence>
<dbReference type="GO" id="GO:0016020">
    <property type="term" value="C:membrane"/>
    <property type="evidence" value="ECO:0007669"/>
    <property type="project" value="UniProtKB-SubCell"/>
</dbReference>
<accession>A0ABD2V3Z1</accession>
<dbReference type="PRINTS" id="PR00385">
    <property type="entry name" value="P450"/>
</dbReference>
<dbReference type="InterPro" id="IPR017972">
    <property type="entry name" value="Cyt_P450_CS"/>
</dbReference>
<dbReference type="GO" id="GO:0004497">
    <property type="term" value="F:monooxygenase activity"/>
    <property type="evidence" value="ECO:0007669"/>
    <property type="project" value="UniProtKB-KW"/>
</dbReference>
<dbReference type="PROSITE" id="PS00086">
    <property type="entry name" value="CYTOCHROME_P450"/>
    <property type="match status" value="1"/>
</dbReference>
<feature type="binding site" description="axial binding residue" evidence="12">
    <location>
        <position position="476"/>
    </location>
    <ligand>
        <name>heme</name>
        <dbReference type="ChEBI" id="CHEBI:30413"/>
    </ligand>
    <ligandPart>
        <name>Fe</name>
        <dbReference type="ChEBI" id="CHEBI:18248"/>
    </ligandPart>
</feature>
<dbReference type="Gene3D" id="1.10.630.10">
    <property type="entry name" value="Cytochrome P450"/>
    <property type="match status" value="1"/>
</dbReference>
<keyword evidence="4 12" id="KW-0349">Heme</keyword>
<reference evidence="15 16" key="1">
    <citation type="submission" date="2024-05" db="EMBL/GenBank/DDBJ databases">
        <title>De novo assembly of an allotetraploid wild potato.</title>
        <authorList>
            <person name="Hosaka A.J."/>
        </authorList>
    </citation>
    <scope>NUCLEOTIDE SEQUENCE [LARGE SCALE GENOMIC DNA]</scope>
    <source>
        <tissue evidence="15">Young leaves</tissue>
    </source>
</reference>
<comment type="similarity">
    <text evidence="3 13">Belongs to the cytochrome P450 family.</text>
</comment>
<proteinExistence type="inferred from homology"/>
<protein>
    <recommendedName>
        <fullName evidence="17">Cytochrome P450</fullName>
    </recommendedName>
</protein>
<evidence type="ECO:0000256" key="7">
    <source>
        <dbReference type="ARBA" id="ARBA00022989"/>
    </source>
</evidence>
<evidence type="ECO:0000256" key="1">
    <source>
        <dbReference type="ARBA" id="ARBA00001971"/>
    </source>
</evidence>
<dbReference type="Proteomes" id="UP001627284">
    <property type="component" value="Unassembled WGS sequence"/>
</dbReference>
<dbReference type="AlphaFoldDB" id="A0ABD2V3Z1"/>
<gene>
    <name evidence="15" type="ORF">AABB24_002712</name>
</gene>
<evidence type="ECO:0000256" key="6">
    <source>
        <dbReference type="ARBA" id="ARBA00022723"/>
    </source>
</evidence>
<evidence type="ECO:0000256" key="8">
    <source>
        <dbReference type="ARBA" id="ARBA00023002"/>
    </source>
</evidence>
<evidence type="ECO:0008006" key="17">
    <source>
        <dbReference type="Google" id="ProtNLM"/>
    </source>
</evidence>
<dbReference type="InterPro" id="IPR002401">
    <property type="entry name" value="Cyt_P450_E_grp-I"/>
</dbReference>
<organism evidence="15 16">
    <name type="scientific">Solanum stoloniferum</name>
    <dbReference type="NCBI Taxonomy" id="62892"/>
    <lineage>
        <taxon>Eukaryota</taxon>
        <taxon>Viridiplantae</taxon>
        <taxon>Streptophyta</taxon>
        <taxon>Embryophyta</taxon>
        <taxon>Tracheophyta</taxon>
        <taxon>Spermatophyta</taxon>
        <taxon>Magnoliopsida</taxon>
        <taxon>eudicotyledons</taxon>
        <taxon>Gunneridae</taxon>
        <taxon>Pentapetalae</taxon>
        <taxon>asterids</taxon>
        <taxon>lamiids</taxon>
        <taxon>Solanales</taxon>
        <taxon>Solanaceae</taxon>
        <taxon>Solanoideae</taxon>
        <taxon>Solaneae</taxon>
        <taxon>Solanum</taxon>
    </lineage>
</organism>
<evidence type="ECO:0000256" key="13">
    <source>
        <dbReference type="RuleBase" id="RU000461"/>
    </source>
</evidence>
<keyword evidence="5 14" id="KW-0812">Transmembrane</keyword>
<keyword evidence="7 14" id="KW-1133">Transmembrane helix</keyword>
<keyword evidence="11 14" id="KW-0472">Membrane</keyword>
<name>A0ABD2V3Z1_9SOLN</name>
<keyword evidence="8 13" id="KW-0560">Oxidoreductase</keyword>
<evidence type="ECO:0000313" key="15">
    <source>
        <dbReference type="EMBL" id="KAL3375892.1"/>
    </source>
</evidence>
<dbReference type="GO" id="GO:0046872">
    <property type="term" value="F:metal ion binding"/>
    <property type="evidence" value="ECO:0007669"/>
    <property type="project" value="UniProtKB-KW"/>
</dbReference>
<dbReference type="GO" id="GO:0006629">
    <property type="term" value="P:lipid metabolic process"/>
    <property type="evidence" value="ECO:0007669"/>
    <property type="project" value="UniProtKB-ARBA"/>
</dbReference>
<dbReference type="FunFam" id="1.10.630.10:FF:000044">
    <property type="entry name" value="Cytochrome P450"/>
    <property type="match status" value="1"/>
</dbReference>
<evidence type="ECO:0000256" key="14">
    <source>
        <dbReference type="SAM" id="Phobius"/>
    </source>
</evidence>
<keyword evidence="9 12" id="KW-0408">Iron</keyword>
<evidence type="ECO:0000256" key="4">
    <source>
        <dbReference type="ARBA" id="ARBA00022617"/>
    </source>
</evidence>
<dbReference type="InterPro" id="IPR036396">
    <property type="entry name" value="Cyt_P450_sf"/>
</dbReference>
<evidence type="ECO:0000256" key="2">
    <source>
        <dbReference type="ARBA" id="ARBA00004167"/>
    </source>
</evidence>
<evidence type="ECO:0000256" key="9">
    <source>
        <dbReference type="ARBA" id="ARBA00023004"/>
    </source>
</evidence>
<feature type="transmembrane region" description="Helical" evidence="14">
    <location>
        <begin position="20"/>
        <end position="44"/>
    </location>
</feature>
<evidence type="ECO:0000256" key="11">
    <source>
        <dbReference type="ARBA" id="ARBA00023136"/>
    </source>
</evidence>
<keyword evidence="16" id="KW-1185">Reference proteome</keyword>
<dbReference type="PANTHER" id="PTHR24296">
    <property type="entry name" value="CYTOCHROME P450"/>
    <property type="match status" value="1"/>
</dbReference>
<dbReference type="PRINTS" id="PR00463">
    <property type="entry name" value="EP450I"/>
</dbReference>
<comment type="cofactor">
    <cofactor evidence="1 12">
        <name>heme</name>
        <dbReference type="ChEBI" id="CHEBI:30413"/>
    </cofactor>
</comment>
<dbReference type="Pfam" id="PF00067">
    <property type="entry name" value="p450"/>
    <property type="match status" value="1"/>
</dbReference>
<evidence type="ECO:0000256" key="10">
    <source>
        <dbReference type="ARBA" id="ARBA00023033"/>
    </source>
</evidence>